<dbReference type="AlphaFoldDB" id="A0A642V1K7"/>
<evidence type="ECO:0000256" key="7">
    <source>
        <dbReference type="ARBA" id="ARBA00022898"/>
    </source>
</evidence>
<keyword evidence="5" id="KW-0479">Metal-binding</keyword>
<dbReference type="SMART" id="SM01119">
    <property type="entry name" value="D-ser_dehydrat"/>
    <property type="match status" value="1"/>
</dbReference>
<evidence type="ECO:0000256" key="2">
    <source>
        <dbReference type="ARBA" id="ARBA00001947"/>
    </source>
</evidence>
<dbReference type="Gene3D" id="3.20.20.10">
    <property type="entry name" value="Alanine racemase"/>
    <property type="match status" value="1"/>
</dbReference>
<evidence type="ECO:0000313" key="15">
    <source>
        <dbReference type="EMBL" id="KAA8910075.1"/>
    </source>
</evidence>
<evidence type="ECO:0000256" key="13">
    <source>
        <dbReference type="ARBA" id="ARBA00075219"/>
    </source>
</evidence>
<dbReference type="FunFam" id="3.20.20.10:FF:000016">
    <property type="entry name" value="D-serine dehydratase"/>
    <property type="match status" value="1"/>
</dbReference>
<dbReference type="PANTHER" id="PTHR28004">
    <property type="entry name" value="ZGC:162816-RELATED"/>
    <property type="match status" value="1"/>
</dbReference>
<evidence type="ECO:0000256" key="5">
    <source>
        <dbReference type="ARBA" id="ARBA00022723"/>
    </source>
</evidence>
<comment type="similarity">
    <text evidence="3">Belongs to the DSD1 family.</text>
</comment>
<evidence type="ECO:0000313" key="16">
    <source>
        <dbReference type="Proteomes" id="UP000761534"/>
    </source>
</evidence>
<evidence type="ECO:0000259" key="14">
    <source>
        <dbReference type="SMART" id="SM01119"/>
    </source>
</evidence>
<keyword evidence="8" id="KW-0456">Lyase</keyword>
<dbReference type="GO" id="GO:0036088">
    <property type="term" value="P:D-serine catabolic process"/>
    <property type="evidence" value="ECO:0007669"/>
    <property type="project" value="TreeGrafter"/>
</dbReference>
<dbReference type="EMBL" id="SWFS01000324">
    <property type="protein sequence ID" value="KAA8910075.1"/>
    <property type="molecule type" value="Genomic_DNA"/>
</dbReference>
<dbReference type="VEuPathDB" id="FungiDB:TRICI_004262"/>
<dbReference type="Pfam" id="PF14031">
    <property type="entry name" value="D-ser_dehydrat"/>
    <property type="match status" value="1"/>
</dbReference>
<keyword evidence="7" id="KW-0663">Pyridoxal phosphate</keyword>
<dbReference type="InterPro" id="IPR029066">
    <property type="entry name" value="PLP-binding_barrel"/>
</dbReference>
<keyword evidence="6" id="KW-0862">Zinc</keyword>
<reference evidence="15" key="1">
    <citation type="journal article" date="2019" name="G3 (Bethesda)">
        <title>Genome Assemblies of Two Rare Opportunistic Yeast Pathogens: Diutina rugosa (syn. Candida rugosa) and Trichomonascus ciferrii (syn. Candida ciferrii).</title>
        <authorList>
            <person name="Mixao V."/>
            <person name="Saus E."/>
            <person name="Hansen A.P."/>
            <person name="Lass-Florl C."/>
            <person name="Gabaldon T."/>
        </authorList>
    </citation>
    <scope>NUCLEOTIDE SEQUENCE</scope>
    <source>
        <strain evidence="15">CBS 4856</strain>
    </source>
</reference>
<dbReference type="InterPro" id="IPR001608">
    <property type="entry name" value="Ala_racemase_N"/>
</dbReference>
<protein>
    <recommendedName>
        <fullName evidence="12">D-serine dehydratase</fullName>
        <ecNumber evidence="11">4.3.1.18</ecNumber>
    </recommendedName>
    <alternativeName>
        <fullName evidence="13">D-serine deaminase</fullName>
    </alternativeName>
</protein>
<comment type="cofactor">
    <cofactor evidence="2">
        <name>Zn(2+)</name>
        <dbReference type="ChEBI" id="CHEBI:29105"/>
    </cofactor>
</comment>
<evidence type="ECO:0000256" key="11">
    <source>
        <dbReference type="ARBA" id="ARBA00066349"/>
    </source>
</evidence>
<dbReference type="Gene3D" id="2.40.37.20">
    <property type="entry name" value="D-serine dehydratase-like domain"/>
    <property type="match status" value="1"/>
</dbReference>
<comment type="cofactor">
    <cofactor evidence="1">
        <name>pyridoxal 5'-phosphate</name>
        <dbReference type="ChEBI" id="CHEBI:597326"/>
    </cofactor>
</comment>
<evidence type="ECO:0000256" key="9">
    <source>
        <dbReference type="ARBA" id="ARBA00051198"/>
    </source>
</evidence>
<evidence type="ECO:0000256" key="3">
    <source>
        <dbReference type="ARBA" id="ARBA00005323"/>
    </source>
</evidence>
<comment type="catalytic activity">
    <reaction evidence="9">
        <text>D-serine = pyruvate + NH4(+)</text>
        <dbReference type="Rhea" id="RHEA:13977"/>
        <dbReference type="ChEBI" id="CHEBI:15361"/>
        <dbReference type="ChEBI" id="CHEBI:28938"/>
        <dbReference type="ChEBI" id="CHEBI:35247"/>
        <dbReference type="EC" id="4.3.1.18"/>
    </reaction>
    <physiologicalReaction direction="left-to-right" evidence="9">
        <dbReference type="Rhea" id="RHEA:13978"/>
    </physiologicalReaction>
</comment>
<dbReference type="PANTHER" id="PTHR28004:SF2">
    <property type="entry name" value="D-SERINE DEHYDRATASE"/>
    <property type="match status" value="1"/>
</dbReference>
<proteinExistence type="inferred from homology"/>
<dbReference type="GO" id="GO:0009636">
    <property type="term" value="P:response to toxic substance"/>
    <property type="evidence" value="ECO:0007669"/>
    <property type="project" value="UniProtKB-KW"/>
</dbReference>
<sequence length="411" mass="45041">MVPADYYPAADAAKLRDAYVGKSLADIPTPAFVVNRKVVESNCQNMLSRAEKLGASFRAHVKTHKTNEGVAYQLGDKAEKVVVSTLMEAWKMRDFYQQGKITDVLYGLPVVKSRIGELVELSKQVKNLRLMIDHESQLDAVIEYSKQHGLSKPWSFFIKVNMGTNRAGKSSGSDELTKLIQKALAPENTEYLSIYGFYCHAGHSYAAKSVAQATDFLKQEIQAANEACKIAKEIQPSLQLTISVGATPTAHASDSIDLSSLGQLSGELELHAGNYPFCDYQQMATNCITKNNVACTVLAEVASCYAGRGDQAPGEVLINAGVIALAREPGPLPGWGKVATPGFEDWYAGRLSQEHGILVPTENTNPSFPELGQRLQIIPQHSCITANAFSWYYVTDGEDKVVDIWSTWRGW</sequence>
<dbReference type="SUPFAM" id="SSF51419">
    <property type="entry name" value="PLP-binding barrel"/>
    <property type="match status" value="1"/>
</dbReference>
<feature type="domain" description="D-serine dehydratase-like" evidence="14">
    <location>
        <begin position="294"/>
        <end position="396"/>
    </location>
</feature>
<organism evidence="15 16">
    <name type="scientific">Trichomonascus ciferrii</name>
    <dbReference type="NCBI Taxonomy" id="44093"/>
    <lineage>
        <taxon>Eukaryota</taxon>
        <taxon>Fungi</taxon>
        <taxon>Dikarya</taxon>
        <taxon>Ascomycota</taxon>
        <taxon>Saccharomycotina</taxon>
        <taxon>Dipodascomycetes</taxon>
        <taxon>Dipodascales</taxon>
        <taxon>Trichomonascaceae</taxon>
        <taxon>Trichomonascus</taxon>
        <taxon>Trichomonascus ciferrii complex</taxon>
    </lineage>
</organism>
<evidence type="ECO:0000256" key="1">
    <source>
        <dbReference type="ARBA" id="ARBA00001933"/>
    </source>
</evidence>
<dbReference type="InterPro" id="IPR051466">
    <property type="entry name" value="D-amino_acid_metab_enzyme"/>
</dbReference>
<keyword evidence="4" id="KW-0216">Detoxification</keyword>
<dbReference type="OrthoDB" id="20198at2759"/>
<evidence type="ECO:0000256" key="4">
    <source>
        <dbReference type="ARBA" id="ARBA00022575"/>
    </source>
</evidence>
<dbReference type="InterPro" id="IPR042208">
    <property type="entry name" value="D-ser_dehydrat-like_sf"/>
</dbReference>
<accession>A0A642V1K7</accession>
<evidence type="ECO:0000256" key="10">
    <source>
        <dbReference type="ARBA" id="ARBA00055764"/>
    </source>
</evidence>
<gene>
    <name evidence="15" type="ORF">TRICI_004262</name>
</gene>
<dbReference type="InterPro" id="IPR026956">
    <property type="entry name" value="D-ser_dehydrat-like_dom"/>
</dbReference>
<evidence type="ECO:0000256" key="6">
    <source>
        <dbReference type="ARBA" id="ARBA00022833"/>
    </source>
</evidence>
<dbReference type="Pfam" id="PF01168">
    <property type="entry name" value="Ala_racemase_N"/>
    <property type="match status" value="1"/>
</dbReference>
<keyword evidence="16" id="KW-1185">Reference proteome</keyword>
<dbReference type="Proteomes" id="UP000761534">
    <property type="component" value="Unassembled WGS sequence"/>
</dbReference>
<dbReference type="GO" id="GO:0046872">
    <property type="term" value="F:metal ion binding"/>
    <property type="evidence" value="ECO:0007669"/>
    <property type="project" value="UniProtKB-KW"/>
</dbReference>
<dbReference type="EC" id="4.3.1.18" evidence="11"/>
<evidence type="ECO:0000256" key="8">
    <source>
        <dbReference type="ARBA" id="ARBA00023239"/>
    </source>
</evidence>
<name>A0A642V1K7_9ASCO</name>
<dbReference type="GO" id="GO:0008721">
    <property type="term" value="F:D-serine ammonia-lyase activity"/>
    <property type="evidence" value="ECO:0007669"/>
    <property type="project" value="UniProtKB-EC"/>
</dbReference>
<comment type="function">
    <text evidence="10">Catalyzes the conversion of D-serine to pyruvate and ammonia. May play a role in D-serine detoxification.</text>
</comment>
<comment type="caution">
    <text evidence="15">The sequence shown here is derived from an EMBL/GenBank/DDBJ whole genome shotgun (WGS) entry which is preliminary data.</text>
</comment>
<evidence type="ECO:0000256" key="12">
    <source>
        <dbReference type="ARBA" id="ARBA00069616"/>
    </source>
</evidence>